<comment type="caution">
    <text evidence="1">The sequence shown here is derived from an EMBL/GenBank/DDBJ whole genome shotgun (WGS) entry which is preliminary data.</text>
</comment>
<evidence type="ECO:0000313" key="1">
    <source>
        <dbReference type="EMBL" id="NID09542.1"/>
    </source>
</evidence>
<accession>A0ABX0QEY1</accession>
<dbReference type="Proteomes" id="UP000606008">
    <property type="component" value="Unassembled WGS sequence"/>
</dbReference>
<sequence length="127" mass="14596">MFFYLLFRVACKDCCSQLEAAIPRLAARLNGVSVGRLTQDDPFLTLNEIVYDSEPFAGTPKKITLLFMCDGEQEKLAAFAQQQAKAPDYNPNQKYRIWGQIYEVDSLTTFIPDREYALKIDRIEKMD</sequence>
<proteinExistence type="predicted"/>
<name>A0ABX0QEY1_9BACT</name>
<reference evidence="2" key="2">
    <citation type="submission" date="2023-07" db="EMBL/GenBank/DDBJ databases">
        <authorList>
            <person name="Jung D.-H."/>
        </authorList>
    </citation>
    <scope>NUCLEOTIDE SEQUENCE [LARGE SCALE GENOMIC DNA]</scope>
    <source>
        <strain evidence="2">JA-25</strain>
    </source>
</reference>
<dbReference type="RefSeq" id="WP_166691130.1">
    <property type="nucleotide sequence ID" value="NZ_WAEL01000001.1"/>
</dbReference>
<gene>
    <name evidence="1" type="ORF">F7231_05125</name>
</gene>
<dbReference type="EMBL" id="WAEL01000001">
    <property type="protein sequence ID" value="NID09542.1"/>
    <property type="molecule type" value="Genomic_DNA"/>
</dbReference>
<organism evidence="1 2">
    <name type="scientific">Fibrivirga algicola</name>
    <dbReference type="NCBI Taxonomy" id="2950420"/>
    <lineage>
        <taxon>Bacteria</taxon>
        <taxon>Pseudomonadati</taxon>
        <taxon>Bacteroidota</taxon>
        <taxon>Cytophagia</taxon>
        <taxon>Cytophagales</taxon>
        <taxon>Spirosomataceae</taxon>
        <taxon>Fibrivirga</taxon>
    </lineage>
</organism>
<protein>
    <submittedName>
        <fullName evidence="1">Uncharacterized protein</fullName>
    </submittedName>
</protein>
<evidence type="ECO:0000313" key="2">
    <source>
        <dbReference type="Proteomes" id="UP000606008"/>
    </source>
</evidence>
<keyword evidence="2" id="KW-1185">Reference proteome</keyword>
<reference evidence="2" key="1">
    <citation type="submission" date="2019-09" db="EMBL/GenBank/DDBJ databases">
        <authorList>
            <person name="Jung D.-H."/>
        </authorList>
    </citation>
    <scope>NUCLEOTIDE SEQUENCE [LARGE SCALE GENOMIC DNA]</scope>
    <source>
        <strain evidence="2">JA-25</strain>
    </source>
</reference>